<evidence type="ECO:0000313" key="7">
    <source>
        <dbReference type="EMBL" id="MFC6284794.1"/>
    </source>
</evidence>
<keyword evidence="5" id="KW-0963">Cytoplasm</keyword>
<dbReference type="SUPFAM" id="SSF52540">
    <property type="entry name" value="P-loop containing nucleoside triphosphate hydrolases"/>
    <property type="match status" value="1"/>
</dbReference>
<keyword evidence="5 7" id="KW-0808">Transferase</keyword>
<dbReference type="GO" id="GO:0004140">
    <property type="term" value="F:dephospho-CoA kinase activity"/>
    <property type="evidence" value="ECO:0007669"/>
    <property type="project" value="UniProtKB-EC"/>
</dbReference>
<evidence type="ECO:0000256" key="5">
    <source>
        <dbReference type="HAMAP-Rule" id="MF_00376"/>
    </source>
</evidence>
<keyword evidence="2 5" id="KW-0547">Nucleotide-binding</keyword>
<keyword evidence="5 7" id="KW-0418">Kinase</keyword>
<evidence type="ECO:0000256" key="6">
    <source>
        <dbReference type="NCBIfam" id="TIGR00152"/>
    </source>
</evidence>
<dbReference type="PANTHER" id="PTHR10695">
    <property type="entry name" value="DEPHOSPHO-COA KINASE-RELATED"/>
    <property type="match status" value="1"/>
</dbReference>
<comment type="catalytic activity">
    <reaction evidence="5">
        <text>3'-dephospho-CoA + ATP = ADP + CoA + H(+)</text>
        <dbReference type="Rhea" id="RHEA:18245"/>
        <dbReference type="ChEBI" id="CHEBI:15378"/>
        <dbReference type="ChEBI" id="CHEBI:30616"/>
        <dbReference type="ChEBI" id="CHEBI:57287"/>
        <dbReference type="ChEBI" id="CHEBI:57328"/>
        <dbReference type="ChEBI" id="CHEBI:456216"/>
        <dbReference type="EC" id="2.7.1.24"/>
    </reaction>
</comment>
<evidence type="ECO:0000256" key="3">
    <source>
        <dbReference type="ARBA" id="ARBA00022840"/>
    </source>
</evidence>
<comment type="similarity">
    <text evidence="1 5">Belongs to the CoaE family.</text>
</comment>
<dbReference type="CDD" id="cd02022">
    <property type="entry name" value="DPCK"/>
    <property type="match status" value="1"/>
</dbReference>
<evidence type="ECO:0000256" key="4">
    <source>
        <dbReference type="ARBA" id="ARBA00022993"/>
    </source>
</evidence>
<name>A0ABW1U563_9BURK</name>
<evidence type="ECO:0000256" key="1">
    <source>
        <dbReference type="ARBA" id="ARBA00009018"/>
    </source>
</evidence>
<evidence type="ECO:0000256" key="2">
    <source>
        <dbReference type="ARBA" id="ARBA00022741"/>
    </source>
</evidence>
<dbReference type="Gene3D" id="3.40.50.300">
    <property type="entry name" value="P-loop containing nucleotide triphosphate hydrolases"/>
    <property type="match status" value="1"/>
</dbReference>
<gene>
    <name evidence="5 7" type="primary">coaE</name>
    <name evidence="7" type="ORF">ACFQND_26505</name>
</gene>
<sequence length="204" mass="21767">MQHGPVQRLGLTGGIGSGKSTVARLLVDAGAALIDADAISRQVTAPGGAAIPLITQHFGPQAITPEGAMDRDAMRRLAFSDPASRRQLEAIIHPLVGLETARQAEQALQAGNPCIVFDIPLLVESGRWRQQLDRVLVVDCSEATQISRVMARSGWTQEAVQKVIDGQASRAARRAAADVCIYNDGLSLDALGLIVRQISRRFGL</sequence>
<dbReference type="RefSeq" id="WP_371434929.1">
    <property type="nucleotide sequence ID" value="NZ_JBHSRS010000084.1"/>
</dbReference>
<keyword evidence="8" id="KW-1185">Reference proteome</keyword>
<comment type="pathway">
    <text evidence="5">Cofactor biosynthesis; coenzyme A biosynthesis; CoA from (R)-pantothenate: step 5/5.</text>
</comment>
<organism evidence="7 8">
    <name type="scientific">Polaromonas aquatica</name>
    <dbReference type="NCBI Taxonomy" id="332657"/>
    <lineage>
        <taxon>Bacteria</taxon>
        <taxon>Pseudomonadati</taxon>
        <taxon>Pseudomonadota</taxon>
        <taxon>Betaproteobacteria</taxon>
        <taxon>Burkholderiales</taxon>
        <taxon>Comamonadaceae</taxon>
        <taxon>Polaromonas</taxon>
    </lineage>
</organism>
<dbReference type="EMBL" id="JBHSRS010000084">
    <property type="protein sequence ID" value="MFC6284794.1"/>
    <property type="molecule type" value="Genomic_DNA"/>
</dbReference>
<dbReference type="Proteomes" id="UP001596270">
    <property type="component" value="Unassembled WGS sequence"/>
</dbReference>
<dbReference type="Pfam" id="PF01121">
    <property type="entry name" value="CoaE"/>
    <property type="match status" value="1"/>
</dbReference>
<reference evidence="8" key="1">
    <citation type="journal article" date="2019" name="Int. J. Syst. Evol. Microbiol.">
        <title>The Global Catalogue of Microorganisms (GCM) 10K type strain sequencing project: providing services to taxonomists for standard genome sequencing and annotation.</title>
        <authorList>
            <consortium name="The Broad Institute Genomics Platform"/>
            <consortium name="The Broad Institute Genome Sequencing Center for Infectious Disease"/>
            <person name="Wu L."/>
            <person name="Ma J."/>
        </authorList>
    </citation>
    <scope>NUCLEOTIDE SEQUENCE [LARGE SCALE GENOMIC DNA]</scope>
    <source>
        <strain evidence="8">CCUG 39402</strain>
    </source>
</reference>
<comment type="function">
    <text evidence="5">Catalyzes the phosphorylation of the 3'-hydroxyl group of dephosphocoenzyme A to form coenzyme A.</text>
</comment>
<keyword evidence="4 5" id="KW-0173">Coenzyme A biosynthesis</keyword>
<comment type="subcellular location">
    <subcellularLocation>
        <location evidence="5">Cytoplasm</location>
    </subcellularLocation>
</comment>
<dbReference type="EC" id="2.7.1.24" evidence="5 6"/>
<dbReference type="PANTHER" id="PTHR10695:SF46">
    <property type="entry name" value="BIFUNCTIONAL COENZYME A SYNTHASE-RELATED"/>
    <property type="match status" value="1"/>
</dbReference>
<evidence type="ECO:0000313" key="8">
    <source>
        <dbReference type="Proteomes" id="UP001596270"/>
    </source>
</evidence>
<dbReference type="NCBIfam" id="TIGR00152">
    <property type="entry name" value="dephospho-CoA kinase"/>
    <property type="match status" value="1"/>
</dbReference>
<proteinExistence type="inferred from homology"/>
<dbReference type="InterPro" id="IPR001977">
    <property type="entry name" value="Depp_CoAkinase"/>
</dbReference>
<comment type="caution">
    <text evidence="7">The sequence shown here is derived from an EMBL/GenBank/DDBJ whole genome shotgun (WGS) entry which is preliminary data.</text>
</comment>
<accession>A0ABW1U563</accession>
<protein>
    <recommendedName>
        <fullName evidence="5 6">Dephospho-CoA kinase</fullName>
        <ecNumber evidence="5 6">2.7.1.24</ecNumber>
    </recommendedName>
    <alternativeName>
        <fullName evidence="5">Dephosphocoenzyme A kinase</fullName>
    </alternativeName>
</protein>
<keyword evidence="3 5" id="KW-0067">ATP-binding</keyword>
<dbReference type="HAMAP" id="MF_00376">
    <property type="entry name" value="Dephospho_CoA_kinase"/>
    <property type="match status" value="1"/>
</dbReference>
<feature type="binding site" evidence="5">
    <location>
        <begin position="16"/>
        <end position="21"/>
    </location>
    <ligand>
        <name>ATP</name>
        <dbReference type="ChEBI" id="CHEBI:30616"/>
    </ligand>
</feature>
<dbReference type="PROSITE" id="PS51219">
    <property type="entry name" value="DPCK"/>
    <property type="match status" value="1"/>
</dbReference>
<dbReference type="InterPro" id="IPR027417">
    <property type="entry name" value="P-loop_NTPase"/>
</dbReference>